<dbReference type="Proteomes" id="UP000000559">
    <property type="component" value="Chromosome 7"/>
</dbReference>
<dbReference type="GO" id="GO:0045142">
    <property type="term" value="F:triplex DNA binding"/>
    <property type="evidence" value="ECO:0007669"/>
    <property type="project" value="EnsemblFungi"/>
</dbReference>
<dbReference type="GO" id="GO:0006368">
    <property type="term" value="P:transcription elongation by RNA polymerase II"/>
    <property type="evidence" value="ECO:0000318"/>
    <property type="project" value="GO_Central"/>
</dbReference>
<dbReference type="GO" id="GO:1990269">
    <property type="term" value="F:RNA polymerase II C-terminal domain phosphoserine binding"/>
    <property type="evidence" value="ECO:0007669"/>
    <property type="project" value="EnsemblFungi"/>
</dbReference>
<dbReference type="Pfam" id="PF13181">
    <property type="entry name" value="TPR_8"/>
    <property type="match status" value="2"/>
</dbReference>
<dbReference type="GO" id="GO:0000082">
    <property type="term" value="P:G1/S transition of mitotic cell cycle"/>
    <property type="evidence" value="ECO:0007669"/>
    <property type="project" value="EnsemblFungi"/>
</dbReference>
<dbReference type="SMR" id="A0A1D8PQM5"/>
<dbReference type="GeneID" id="3638001"/>
<dbReference type="GO" id="GO:0000791">
    <property type="term" value="C:euchromatin"/>
    <property type="evidence" value="ECO:0007669"/>
    <property type="project" value="EnsemblFungi"/>
</dbReference>
<dbReference type="GO" id="GO:0031124">
    <property type="term" value="P:mRNA 3'-end processing"/>
    <property type="evidence" value="ECO:0007669"/>
    <property type="project" value="EnsemblFungi"/>
</dbReference>
<reference evidence="6 7" key="2">
    <citation type="journal article" date="2007" name="Genome Biol.">
        <title>Assembly of the Candida albicans genome into sixteen supercontigs aligned on the eight chromosomes.</title>
        <authorList>
            <person name="van het Hoog M."/>
            <person name="Rast T.J."/>
            <person name="Martchenko M."/>
            <person name="Grindle S."/>
            <person name="Dignard D."/>
            <person name="Hogues H."/>
            <person name="Cuomo C."/>
            <person name="Berriman M."/>
            <person name="Scherer S."/>
            <person name="Magee B.B."/>
            <person name="Whiteway M."/>
            <person name="Chibana H."/>
            <person name="Nantel A."/>
            <person name="Magee P.T."/>
        </authorList>
    </citation>
    <scope>GENOME REANNOTATION</scope>
    <source>
        <strain evidence="7">SC5314 / ATCC MYA-2876</strain>
    </source>
</reference>
<feature type="repeat" description="TPR" evidence="3">
    <location>
        <begin position="146"/>
        <end position="179"/>
    </location>
</feature>
<evidence type="ECO:0000313" key="7">
    <source>
        <dbReference type="Proteomes" id="UP000000559"/>
    </source>
</evidence>
<keyword evidence="7" id="KW-1185">Reference proteome</keyword>
<dbReference type="GO" id="GO:0042762">
    <property type="term" value="P:regulation of sulfur metabolic process"/>
    <property type="evidence" value="ECO:0000315"/>
    <property type="project" value="CGD"/>
</dbReference>
<dbReference type="GO" id="GO:0009086">
    <property type="term" value="P:methionine biosynthetic process"/>
    <property type="evidence" value="ECO:0000315"/>
    <property type="project" value="CGD"/>
</dbReference>
<dbReference type="GO" id="GO:0003712">
    <property type="term" value="F:transcription coregulator activity"/>
    <property type="evidence" value="ECO:0007669"/>
    <property type="project" value="EnsemblFungi"/>
</dbReference>
<feature type="repeat" description="TPR" evidence="3">
    <location>
        <begin position="350"/>
        <end position="383"/>
    </location>
</feature>
<dbReference type="RefSeq" id="XP_720359.1">
    <property type="nucleotide sequence ID" value="XM_715266.1"/>
</dbReference>
<feature type="repeat" description="TPR" evidence="3">
    <location>
        <begin position="751"/>
        <end position="784"/>
    </location>
</feature>
<feature type="compositionally biased region" description="Basic residues" evidence="4">
    <location>
        <begin position="1001"/>
        <end position="1021"/>
    </location>
</feature>
<dbReference type="SUPFAM" id="SSF48452">
    <property type="entry name" value="TPR-like"/>
    <property type="match status" value="3"/>
</dbReference>
<keyword evidence="2 3" id="KW-0802">TPR repeat</keyword>
<feature type="compositionally biased region" description="Acidic residues" evidence="4">
    <location>
        <begin position="1072"/>
        <end position="1091"/>
    </location>
</feature>
<dbReference type="GO" id="GO:2001209">
    <property type="term" value="P:positive regulation of transcription elongation by RNA polymerase I"/>
    <property type="evidence" value="ECO:0007669"/>
    <property type="project" value="EnsemblFungi"/>
</dbReference>
<protein>
    <recommendedName>
        <fullName evidence="8">RNA polymerase-associated protein CTR9</fullName>
    </recommendedName>
</protein>
<dbReference type="GO" id="GO:0060260">
    <property type="term" value="P:regulation of transcription initiation by RNA polymerase II"/>
    <property type="evidence" value="ECO:0007669"/>
    <property type="project" value="EnsemblFungi"/>
</dbReference>
<proteinExistence type="predicted"/>
<sequence length="1091" mass="123814">MQEPTDISYYIGKESAESLNLLDVPVGGGQIVSIDLRNELSDDPSELIQFLTDQQTEKQYWIIAASGYAKLGKLKESLEFINAALKLDYFNENDKKSFESFIIWLLVKNVYLGIDKDNNLNLAKKEISKLNFKIQTDSETSTSISTSNLLSSAILYLYESKDDDAIDIFDRILRIDPNNCFALLGKAQSVLNKTKNYSHALKLYQQVLILNPLMKPDPRLGIGLCFWFLKDDKMAIQAWERSLQLDPTNVKSRIFLNLAKFHTTFTNSLSDEEFLDNYKNCLQELSKLKSLNANDTTVTLALCSYLFSKGDYNTVIKIVEKIVKGITGSDNLKKFSTFSRITKYESNALSQCATWLARIEFARGNFTQSSKYFQEAIKLNETNIVAKLGLGQSQYNRGSIEEASLTFESILRSNVKCLEVNYSLGVLYSKQNSRSKKELAIQVLERYIRLSNNRGLSSNEEEFVLNKEPVALNAYLILSQLYEAKGDMTQALTYLNKAVEARRQVEKDVPLEVYNNIGVFQFTKQNYDSALENFTTALGKLDGRDFKSPDGDTLVDLPQDLRTSLTYNLARTKEISNQKDALETYEQLLTECPHYFSAKLRILFLNCITEGITKEEIRDEIESLLDLNASDLEVRSFYGWFIKNFGKKLHMPSDADTKLQKDTLVEFDSHDCYALISLANIYCIMARDTKGADEKKKKYYLRAIELFTKVLSLDSKNVYAAQGLAITYIENKQLNKGLDILRKIRDSLNDISVYLNLGHVLCDLKQFGKAIENYELALTRYTDGKDAKILSFLGRVWYLRGNAESSLPYLKKALGYAQAALDAARSTSTAALAFNISFVQFQIADFITKQPVNERNIEDIESAIEGLNKAIDILTQLASDEEKHPPYPREELRGRANLGTSTLLSRLANALEETKENNAEIEEKIQKAKQIRLDEEQARLKEEEERLNKLKEKELEMSKQRMLLQEQAQKWAEENSASVGVSDNEEDDDKLFDEESAQKENKRKKGGSSKGKKGKGRKKKGNIIDDSEEEPEKNITDDSEDEANGNSNGKRKAADDAGGKKKKKPLSSEFIQDSEEELEDDDLFGDNDDDE</sequence>
<gene>
    <name evidence="5" type="primary">CTR9</name>
    <name evidence="6" type="ordered locus">CAALFM_C700520WA</name>
    <name evidence="5" type="ordered locus">orf19.7067</name>
</gene>
<dbReference type="VEuPathDB" id="FungiDB:C7_00520W_A"/>
<dbReference type="CGD" id="CAL0000184138">
    <property type="gene designation" value="CTR9"/>
</dbReference>
<organism evidence="6 7">
    <name type="scientific">Candida albicans (strain SC5314 / ATCC MYA-2876)</name>
    <name type="common">Yeast</name>
    <dbReference type="NCBI Taxonomy" id="237561"/>
    <lineage>
        <taxon>Eukaryota</taxon>
        <taxon>Fungi</taxon>
        <taxon>Dikarya</taxon>
        <taxon>Ascomycota</taxon>
        <taxon>Saccharomycotina</taxon>
        <taxon>Pichiomycetes</taxon>
        <taxon>Debaryomycetaceae</taxon>
        <taxon>Candida/Lodderomyces clade</taxon>
        <taxon>Candida</taxon>
    </lineage>
</organism>
<dbReference type="OMA" id="EHWLTIA"/>
<reference evidence="6 7" key="1">
    <citation type="journal article" date="2004" name="Proc. Natl. Acad. Sci. U.S.A.">
        <title>The diploid genome sequence of Candida albicans.</title>
        <authorList>
            <person name="Jones T."/>
            <person name="Federspiel N.A."/>
            <person name="Chibana H."/>
            <person name="Dungan J."/>
            <person name="Kalman S."/>
            <person name="Magee B.B."/>
            <person name="Newport G."/>
            <person name="Thorstenson Y.R."/>
            <person name="Agabian N."/>
            <person name="Magee P.T."/>
            <person name="Davis R.W."/>
            <person name="Scherer S."/>
        </authorList>
    </citation>
    <scope>NUCLEOTIDE SEQUENCE [LARGE SCALE GENOMIC DNA]</scope>
    <source>
        <strain evidence="7">SC5314 / ATCC MYA-2876</strain>
    </source>
</reference>
<feature type="compositionally biased region" description="Acidic residues" evidence="4">
    <location>
        <begin position="1025"/>
        <end position="1043"/>
    </location>
</feature>
<evidence type="ECO:0000256" key="1">
    <source>
        <dbReference type="ARBA" id="ARBA00022737"/>
    </source>
</evidence>
<dbReference type="GO" id="GO:0016593">
    <property type="term" value="C:Cdc73/Paf1 complex"/>
    <property type="evidence" value="ECO:0000318"/>
    <property type="project" value="GO_Central"/>
</dbReference>
<evidence type="ECO:0000313" key="6">
    <source>
        <dbReference type="EMBL" id="AOW30431.1"/>
    </source>
</evidence>
<dbReference type="InParanoid" id="A0A1D8PQM5"/>
<dbReference type="GO" id="GO:1901525">
    <property type="term" value="P:negative regulation of mitophagy"/>
    <property type="evidence" value="ECO:0007669"/>
    <property type="project" value="EnsemblFungi"/>
</dbReference>
<feature type="compositionally biased region" description="Acidic residues" evidence="4">
    <location>
        <begin position="983"/>
        <end position="995"/>
    </location>
</feature>
<dbReference type="PANTHER" id="PTHR14027:SF2">
    <property type="entry name" value="RNA POLYMERASE-ASSOCIATED PROTEIN CTR9 HOMOLOG"/>
    <property type="match status" value="1"/>
</dbReference>
<dbReference type="STRING" id="237561.A0A1D8PQM5"/>
<dbReference type="SMART" id="SM00028">
    <property type="entry name" value="TPR"/>
    <property type="match status" value="11"/>
</dbReference>
<dbReference type="GO" id="GO:0001015">
    <property type="term" value="P:snoRNA transcription by RNA polymerase II"/>
    <property type="evidence" value="ECO:0007669"/>
    <property type="project" value="EnsemblFungi"/>
</dbReference>
<dbReference type="GO" id="GO:0090262">
    <property type="term" value="P:regulation of transcription-coupled nucleotide-excision repair"/>
    <property type="evidence" value="ECO:0007669"/>
    <property type="project" value="EnsemblFungi"/>
</dbReference>
<dbReference type="eggNOG" id="KOG2002">
    <property type="taxonomic scope" value="Eukaryota"/>
</dbReference>
<name>A0A1D8PQM5_CANAL</name>
<dbReference type="AlphaFoldDB" id="A0A1D8PQM5"/>
<evidence type="ECO:0008006" key="8">
    <source>
        <dbReference type="Google" id="ProtNLM"/>
    </source>
</evidence>
<dbReference type="GO" id="GO:0061629">
    <property type="term" value="F:RNA polymerase II-specific DNA-binding transcription factor binding"/>
    <property type="evidence" value="ECO:0007669"/>
    <property type="project" value="EnsemblFungi"/>
</dbReference>
<evidence type="ECO:0000313" key="5">
    <source>
        <dbReference type="CGD" id="CAL0000184138"/>
    </source>
</evidence>
<reference evidence="6 7" key="3">
    <citation type="journal article" date="2013" name="Genome Biol.">
        <title>Assembly of a phased diploid Candida albicans genome facilitates allele-specific measurements and provides a simple model for repeat and indel structure.</title>
        <authorList>
            <person name="Muzzey D."/>
            <person name="Schwartz K."/>
            <person name="Weissman J.S."/>
            <person name="Sherlock G."/>
        </authorList>
    </citation>
    <scope>NUCLEOTIDE SEQUENCE [LARGE SCALE GENOMIC DNA]</scope>
    <source>
        <strain evidence="7">SC5314 / ATCC MYA-2876</strain>
    </source>
</reference>
<dbReference type="Gene3D" id="1.25.40.10">
    <property type="entry name" value="Tetratricopeptide repeat domain"/>
    <property type="match status" value="4"/>
</dbReference>
<dbReference type="GO" id="GO:0006362">
    <property type="term" value="P:transcription elongation by RNA polymerase I"/>
    <property type="evidence" value="ECO:0007669"/>
    <property type="project" value="EnsemblFungi"/>
</dbReference>
<feature type="repeat" description="TPR" evidence="3">
    <location>
        <begin position="216"/>
        <end position="249"/>
    </location>
</feature>
<dbReference type="PROSITE" id="PS50005">
    <property type="entry name" value="TPR"/>
    <property type="match status" value="5"/>
</dbReference>
<dbReference type="EMBL" id="CP017629">
    <property type="protein sequence ID" value="AOW30431.1"/>
    <property type="molecule type" value="Genomic_DNA"/>
</dbReference>
<evidence type="ECO:0000256" key="4">
    <source>
        <dbReference type="SAM" id="MobiDB-lite"/>
    </source>
</evidence>
<dbReference type="GO" id="GO:0000993">
    <property type="term" value="F:RNA polymerase II complex binding"/>
    <property type="evidence" value="ECO:0000318"/>
    <property type="project" value="GO_Central"/>
</dbReference>
<accession>A0A1D8PQM5</accession>
<evidence type="ECO:0000256" key="2">
    <source>
        <dbReference type="ARBA" id="ARBA00022803"/>
    </source>
</evidence>
<dbReference type="FunCoup" id="A0A1D8PQM5">
    <property type="interactions" value="1018"/>
</dbReference>
<feature type="region of interest" description="Disordered" evidence="4">
    <location>
        <begin position="966"/>
        <end position="1091"/>
    </location>
</feature>
<dbReference type="KEGG" id="cal:CAALFM_C700520WA"/>
<keyword evidence="1" id="KW-0677">Repeat</keyword>
<dbReference type="InterPro" id="IPR011990">
    <property type="entry name" value="TPR-like_helical_dom_sf"/>
</dbReference>
<dbReference type="InterPro" id="IPR031101">
    <property type="entry name" value="Ctr9"/>
</dbReference>
<dbReference type="GO" id="GO:0031126">
    <property type="term" value="P:sno(s)RNA 3'-end processing"/>
    <property type="evidence" value="ECO:0007669"/>
    <property type="project" value="EnsemblFungi"/>
</dbReference>
<dbReference type="PANTHER" id="PTHR14027">
    <property type="entry name" value="RNA POLYMERASE-ASSOCIATED PROTEIN CTR9"/>
    <property type="match status" value="1"/>
</dbReference>
<dbReference type="InterPro" id="IPR019734">
    <property type="entry name" value="TPR_rpt"/>
</dbReference>
<dbReference type="OrthoDB" id="343875at2759"/>
<feature type="repeat" description="TPR" evidence="3">
    <location>
        <begin position="472"/>
        <end position="505"/>
    </location>
</feature>
<dbReference type="GO" id="GO:0006353">
    <property type="term" value="P:DNA-templated transcription termination"/>
    <property type="evidence" value="ECO:0007669"/>
    <property type="project" value="EnsemblFungi"/>
</dbReference>
<evidence type="ECO:0000256" key="3">
    <source>
        <dbReference type="PROSITE-ProRule" id="PRU00339"/>
    </source>
</evidence>